<evidence type="ECO:0000313" key="4">
    <source>
        <dbReference type="Proteomes" id="UP000094764"/>
    </source>
</evidence>
<reference evidence="4" key="1">
    <citation type="submission" date="2016-09" db="EMBL/GenBank/DDBJ databases">
        <authorList>
            <person name="Gulvik C.A."/>
        </authorList>
    </citation>
    <scope>NUCLEOTIDE SEQUENCE [LARGE SCALE GENOMIC DNA]</scope>
    <source>
        <strain evidence="4">LMG 26306</strain>
    </source>
</reference>
<dbReference type="Pfam" id="PF08280">
    <property type="entry name" value="HTH_Mga"/>
    <property type="match status" value="1"/>
</dbReference>
<proteinExistence type="predicted"/>
<evidence type="ECO:0000313" key="3">
    <source>
        <dbReference type="EMBL" id="OEG16048.1"/>
    </source>
</evidence>
<dbReference type="STRING" id="903983.BCR23_07835"/>
<dbReference type="InterPro" id="IPR013199">
    <property type="entry name" value="HTH_Mga_DNA-bd_dom"/>
</dbReference>
<dbReference type="InterPro" id="IPR036388">
    <property type="entry name" value="WH-like_DNA-bd_sf"/>
</dbReference>
<dbReference type="InterPro" id="IPR007737">
    <property type="entry name" value="Mga_HTH"/>
</dbReference>
<dbReference type="EMBL" id="MIKB01000014">
    <property type="protein sequence ID" value="OEG16048.1"/>
    <property type="molecule type" value="Genomic_DNA"/>
</dbReference>
<evidence type="ECO:0000259" key="1">
    <source>
        <dbReference type="Pfam" id="PF05043"/>
    </source>
</evidence>
<evidence type="ECO:0008006" key="5">
    <source>
        <dbReference type="Google" id="ProtNLM"/>
    </source>
</evidence>
<comment type="caution">
    <text evidence="3">The sequence shown here is derived from an EMBL/GenBank/DDBJ whole genome shotgun (WGS) entry which is preliminary data.</text>
</comment>
<dbReference type="RefSeq" id="WP_069635244.1">
    <property type="nucleotide sequence ID" value="NZ_JXKZ01000004.1"/>
</dbReference>
<dbReference type="OrthoDB" id="2174457at2"/>
<keyword evidence="4" id="KW-1185">Reference proteome</keyword>
<feature type="domain" description="Mga helix-turn-helix" evidence="1">
    <location>
        <begin position="79"/>
        <end position="161"/>
    </location>
</feature>
<dbReference type="Proteomes" id="UP000094764">
    <property type="component" value="Unassembled WGS sequence"/>
</dbReference>
<name>A0A1E5GTP9_9ENTE</name>
<dbReference type="Pfam" id="PF05043">
    <property type="entry name" value="Mga"/>
    <property type="match status" value="1"/>
</dbReference>
<gene>
    <name evidence="3" type="ORF">BCR23_07835</name>
</gene>
<feature type="domain" description="M protein trans-acting positive regulator (MGA) HTH" evidence="2">
    <location>
        <begin position="10"/>
        <end position="51"/>
    </location>
</feature>
<sequence length="501" mass="59752">MKEFIGEHDNNKIKVLDFLINENKSVNMSEICLATQLSYKTVRSVIDSFEENTYIDKKNLEIYYNKVGKVESVKLSNSSHVDVSFFYLEKSILFIMIKELFLKGRVENKYICENYYISTTTCIRYKKKLRDLLESFGLEMTVNGELKSEEYRIRNFFLHFFSNASSNWIFSKEAYNFLEHSLDVEFPAIFQMDSAQKELMRLLLYITIKRNSQGYVLVKKRQIDLEMKGKLSEIYTDISNYIINYFPYFENKPSEIDYLFVSMLRIQVIRMEKYVEDNELIVNIKNTPNFDEICNSLIDSIIRTFFKNNKKSHNFIRTSVTLFFIYAIASFYDTRRFFYEYEEEVYTKRNVYEDELFKRVTGIVESWESEYKAFSRLLNIQGEKNQISFKRQVYLLVYSLLCRIEPVQNKEKVKIYVQNSKVYIADIIRRKIETIFSDKVVILDIYSSDVDLFVTDKEYKTTDTSTNKVFVQTFSDYYAIHRLIEAIDNEILNKINSASYE</sequence>
<evidence type="ECO:0000259" key="2">
    <source>
        <dbReference type="Pfam" id="PF08280"/>
    </source>
</evidence>
<protein>
    <recommendedName>
        <fullName evidence="5">Mga helix-turn-helix domain-containing protein</fullName>
    </recommendedName>
</protein>
<dbReference type="Gene3D" id="1.10.10.10">
    <property type="entry name" value="Winged helix-like DNA-binding domain superfamily/Winged helix DNA-binding domain"/>
    <property type="match status" value="1"/>
</dbReference>
<accession>A0A1E5GTP9</accession>
<dbReference type="AlphaFoldDB" id="A0A1E5GTP9"/>
<organism evidence="3 4">
    <name type="scientific">Enterococcus quebecensis</name>
    <dbReference type="NCBI Taxonomy" id="903983"/>
    <lineage>
        <taxon>Bacteria</taxon>
        <taxon>Bacillati</taxon>
        <taxon>Bacillota</taxon>
        <taxon>Bacilli</taxon>
        <taxon>Lactobacillales</taxon>
        <taxon>Enterococcaceae</taxon>
        <taxon>Enterococcus</taxon>
    </lineage>
</organism>